<dbReference type="Gramene" id="Mp8g07860.1">
    <property type="protein sequence ID" value="Mp8g07860.1.cds1"/>
    <property type="gene ID" value="Mp8g07860"/>
</dbReference>
<dbReference type="AlphaFoldDB" id="A0A2R6XI26"/>
<evidence type="ECO:0000256" key="1">
    <source>
        <dbReference type="SAM" id="MobiDB-lite"/>
    </source>
</evidence>
<feature type="region of interest" description="Disordered" evidence="1">
    <location>
        <begin position="237"/>
        <end position="264"/>
    </location>
</feature>
<keyword evidence="3" id="KW-1185">Reference proteome</keyword>
<evidence type="ECO:0000313" key="3">
    <source>
        <dbReference type="Proteomes" id="UP000244005"/>
    </source>
</evidence>
<reference evidence="3" key="1">
    <citation type="journal article" date="2017" name="Cell">
        <title>Insights into land plant evolution garnered from the Marchantia polymorpha genome.</title>
        <authorList>
            <person name="Bowman J.L."/>
            <person name="Kohchi T."/>
            <person name="Yamato K.T."/>
            <person name="Jenkins J."/>
            <person name="Shu S."/>
            <person name="Ishizaki K."/>
            <person name="Yamaoka S."/>
            <person name="Nishihama R."/>
            <person name="Nakamura Y."/>
            <person name="Berger F."/>
            <person name="Adam C."/>
            <person name="Aki S.S."/>
            <person name="Althoff F."/>
            <person name="Araki T."/>
            <person name="Arteaga-Vazquez M.A."/>
            <person name="Balasubrmanian S."/>
            <person name="Barry K."/>
            <person name="Bauer D."/>
            <person name="Boehm C.R."/>
            <person name="Briginshaw L."/>
            <person name="Caballero-Perez J."/>
            <person name="Catarino B."/>
            <person name="Chen F."/>
            <person name="Chiyoda S."/>
            <person name="Chovatia M."/>
            <person name="Davies K.M."/>
            <person name="Delmans M."/>
            <person name="Demura T."/>
            <person name="Dierschke T."/>
            <person name="Dolan L."/>
            <person name="Dorantes-Acosta A.E."/>
            <person name="Eklund D.M."/>
            <person name="Florent S.N."/>
            <person name="Flores-Sandoval E."/>
            <person name="Fujiyama A."/>
            <person name="Fukuzawa H."/>
            <person name="Galik B."/>
            <person name="Grimanelli D."/>
            <person name="Grimwood J."/>
            <person name="Grossniklaus U."/>
            <person name="Hamada T."/>
            <person name="Haseloff J."/>
            <person name="Hetherington A.J."/>
            <person name="Higo A."/>
            <person name="Hirakawa Y."/>
            <person name="Hundley H.N."/>
            <person name="Ikeda Y."/>
            <person name="Inoue K."/>
            <person name="Inoue S.I."/>
            <person name="Ishida S."/>
            <person name="Jia Q."/>
            <person name="Kakita M."/>
            <person name="Kanazawa T."/>
            <person name="Kawai Y."/>
            <person name="Kawashima T."/>
            <person name="Kennedy M."/>
            <person name="Kinose K."/>
            <person name="Kinoshita T."/>
            <person name="Kohara Y."/>
            <person name="Koide E."/>
            <person name="Komatsu K."/>
            <person name="Kopischke S."/>
            <person name="Kubo M."/>
            <person name="Kyozuka J."/>
            <person name="Lagercrantz U."/>
            <person name="Lin S.S."/>
            <person name="Lindquist E."/>
            <person name="Lipzen A.M."/>
            <person name="Lu C.W."/>
            <person name="De Luna E."/>
            <person name="Martienssen R.A."/>
            <person name="Minamino N."/>
            <person name="Mizutani M."/>
            <person name="Mizutani M."/>
            <person name="Mochizuki N."/>
            <person name="Monte I."/>
            <person name="Mosher R."/>
            <person name="Nagasaki H."/>
            <person name="Nakagami H."/>
            <person name="Naramoto S."/>
            <person name="Nishitani K."/>
            <person name="Ohtani M."/>
            <person name="Okamoto T."/>
            <person name="Okumura M."/>
            <person name="Phillips J."/>
            <person name="Pollak B."/>
            <person name="Reinders A."/>
            <person name="Rovekamp M."/>
            <person name="Sano R."/>
            <person name="Sawa S."/>
            <person name="Schmid M.W."/>
            <person name="Shirakawa M."/>
            <person name="Solano R."/>
            <person name="Spunde A."/>
            <person name="Suetsugu N."/>
            <person name="Sugano S."/>
            <person name="Sugiyama A."/>
            <person name="Sun R."/>
            <person name="Suzuki Y."/>
            <person name="Takenaka M."/>
            <person name="Takezawa D."/>
            <person name="Tomogane H."/>
            <person name="Tsuzuki M."/>
            <person name="Ueda T."/>
            <person name="Umeda M."/>
            <person name="Ward J.M."/>
            <person name="Watanabe Y."/>
            <person name="Yazaki K."/>
            <person name="Yokoyama R."/>
            <person name="Yoshitake Y."/>
            <person name="Yotsui I."/>
            <person name="Zachgo S."/>
            <person name="Schmutz J."/>
        </authorList>
    </citation>
    <scope>NUCLEOTIDE SEQUENCE [LARGE SCALE GENOMIC DNA]</scope>
    <source>
        <strain evidence="3">Tak-1</strain>
    </source>
</reference>
<proteinExistence type="predicted"/>
<name>A0A2R6XI26_MARPO</name>
<sequence length="323" mass="35502">MLHASRAPRQVADSLATSTTLTRPLARMFVNPTPRVVATLGASSTPTVFFRNYGDRELSEGKPTSIHAAPQPMHSSLVVIGNKNSRSWRGPTRAPAKARAWGAEPRLGSGLLRDHSVRAWKVGALLSGRNTYPREKTTSDFHKRESFLVTRVRQDKPPVLRTHARPHSPLGVLATFSPACLPACRPHLRGLAQTCVDRLLLSEVLLTDGRKVSTPLDRPVVHASVCRKPLLGLKHVSRGERAGEGRSSTGPGCGRGESLKGRVVRRRLPPPSLDILQYHMIQPRPTSRSRSSSRRVRDVGSLGSSLLWPHFTQDMAMSSSFRK</sequence>
<dbReference type="Proteomes" id="UP000244005">
    <property type="component" value="Unassembled WGS sequence"/>
</dbReference>
<gene>
    <name evidence="2" type="ORF">MARPO_0013s0009</name>
</gene>
<dbReference type="EMBL" id="KZ772685">
    <property type="protein sequence ID" value="PTQ45743.1"/>
    <property type="molecule type" value="Genomic_DNA"/>
</dbReference>
<protein>
    <submittedName>
        <fullName evidence="2">Uncharacterized protein</fullName>
    </submittedName>
</protein>
<organism evidence="2 3">
    <name type="scientific">Marchantia polymorpha</name>
    <name type="common">Common liverwort</name>
    <name type="synonym">Marchantia aquatica</name>
    <dbReference type="NCBI Taxonomy" id="3197"/>
    <lineage>
        <taxon>Eukaryota</taxon>
        <taxon>Viridiplantae</taxon>
        <taxon>Streptophyta</taxon>
        <taxon>Embryophyta</taxon>
        <taxon>Marchantiophyta</taxon>
        <taxon>Marchantiopsida</taxon>
        <taxon>Marchantiidae</taxon>
        <taxon>Marchantiales</taxon>
        <taxon>Marchantiaceae</taxon>
        <taxon>Marchantia</taxon>
    </lineage>
</organism>
<accession>A0A2R6XI26</accession>
<evidence type="ECO:0000313" key="2">
    <source>
        <dbReference type="EMBL" id="PTQ45743.1"/>
    </source>
</evidence>